<dbReference type="SMART" id="SM00382">
    <property type="entry name" value="AAA"/>
    <property type="match status" value="1"/>
</dbReference>
<comment type="caution">
    <text evidence="6">The sequence shown here is derived from an EMBL/GenBank/DDBJ whole genome shotgun (WGS) entry which is preliminary data.</text>
</comment>
<gene>
    <name evidence="6" type="ORF">SCD90_09265</name>
</gene>
<dbReference type="RefSeq" id="WP_319844369.1">
    <property type="nucleotide sequence ID" value="NZ_JAXAFJ010000004.1"/>
</dbReference>
<dbReference type="EMBL" id="JAXAFJ010000004">
    <property type="protein sequence ID" value="MDX6806254.1"/>
    <property type="molecule type" value="Genomic_DNA"/>
</dbReference>
<accession>A0ABU4RN45</accession>
<dbReference type="SUPFAM" id="SSF50331">
    <property type="entry name" value="MOP-like"/>
    <property type="match status" value="1"/>
</dbReference>
<proteinExistence type="inferred from homology"/>
<keyword evidence="3" id="KW-0547">Nucleotide-binding</keyword>
<evidence type="ECO:0000256" key="2">
    <source>
        <dbReference type="ARBA" id="ARBA00022448"/>
    </source>
</evidence>
<name>A0ABU4RN45_9HYPH</name>
<dbReference type="SUPFAM" id="SSF52540">
    <property type="entry name" value="P-loop containing nucleoside triphosphate hydrolases"/>
    <property type="match status" value="1"/>
</dbReference>
<dbReference type="PANTHER" id="PTHR42781">
    <property type="entry name" value="SPERMIDINE/PUTRESCINE IMPORT ATP-BINDING PROTEIN POTA"/>
    <property type="match status" value="1"/>
</dbReference>
<dbReference type="GO" id="GO:0005524">
    <property type="term" value="F:ATP binding"/>
    <property type="evidence" value="ECO:0007669"/>
    <property type="project" value="UniProtKB-KW"/>
</dbReference>
<evidence type="ECO:0000313" key="6">
    <source>
        <dbReference type="EMBL" id="MDX6806254.1"/>
    </source>
</evidence>
<evidence type="ECO:0000313" key="7">
    <source>
        <dbReference type="Proteomes" id="UP001274321"/>
    </source>
</evidence>
<dbReference type="InterPro" id="IPR008995">
    <property type="entry name" value="Mo/tungstate-bd_C_term_dom"/>
</dbReference>
<protein>
    <submittedName>
        <fullName evidence="6">ABC transporter ATP-binding protein</fullName>
    </submittedName>
</protein>
<dbReference type="PROSITE" id="PS50893">
    <property type="entry name" value="ABC_TRANSPORTER_2"/>
    <property type="match status" value="1"/>
</dbReference>
<keyword evidence="2" id="KW-0813">Transport</keyword>
<dbReference type="Proteomes" id="UP001274321">
    <property type="component" value="Unassembled WGS sequence"/>
</dbReference>
<keyword evidence="4 6" id="KW-0067">ATP-binding</keyword>
<dbReference type="InterPro" id="IPR013611">
    <property type="entry name" value="Transp-assoc_OB_typ2"/>
</dbReference>
<reference evidence="6 7" key="1">
    <citation type="submission" date="2023-11" db="EMBL/GenBank/DDBJ databases">
        <authorList>
            <person name="Bao R."/>
        </authorList>
    </citation>
    <scope>NUCLEOTIDE SEQUENCE [LARGE SCALE GENOMIC DNA]</scope>
    <source>
        <strain evidence="6 7">PJ23</strain>
    </source>
</reference>
<comment type="similarity">
    <text evidence="1">Belongs to the ABC transporter superfamily.</text>
</comment>
<dbReference type="InterPro" id="IPR003439">
    <property type="entry name" value="ABC_transporter-like_ATP-bd"/>
</dbReference>
<dbReference type="PROSITE" id="PS00211">
    <property type="entry name" value="ABC_TRANSPORTER_1"/>
    <property type="match status" value="1"/>
</dbReference>
<feature type="domain" description="ABC transporter" evidence="5">
    <location>
        <begin position="4"/>
        <end position="234"/>
    </location>
</feature>
<dbReference type="InterPro" id="IPR003593">
    <property type="entry name" value="AAA+_ATPase"/>
</dbReference>
<sequence length="348" mass="37730">MSLLTIDGVSKSFGHHKALHEVSLTIEPGEFVSLLGPSGCGKTTLLRLIAGFMEADTGAIHMEGQDLTGLPPHRRPLNTVFQNYALFPHLSVLDNVAYGPRRGGASKQDAADRAREALLLVGLADLEDRYPREMSGGQQQRVALARAVVNRPKLLLLDEPLSALDLKLRKRMQIELKQLQEKLGCAFVFVTHDQEEAMTMSDRIAVLHAGRIEQVGNGAEIYRRPRTRFVAEFIGDANLVPVGLDDAGRTRILSGGSRAMIGTAVLRPEHLVLTPLRAHPPVGDVLFLDGRVENVTSVGGVTNIYVHAEGHDLVARRLGLAGSDVAVGMPATLEVRWNDLHVLADGVA</sequence>
<evidence type="ECO:0000256" key="1">
    <source>
        <dbReference type="ARBA" id="ARBA00005417"/>
    </source>
</evidence>
<dbReference type="Pfam" id="PF08402">
    <property type="entry name" value="TOBE_2"/>
    <property type="match status" value="1"/>
</dbReference>
<dbReference type="InterPro" id="IPR027417">
    <property type="entry name" value="P-loop_NTPase"/>
</dbReference>
<evidence type="ECO:0000256" key="4">
    <source>
        <dbReference type="ARBA" id="ARBA00022840"/>
    </source>
</evidence>
<organism evidence="6 7">
    <name type="scientific">Terrihabitans rhizophilus</name>
    <dbReference type="NCBI Taxonomy" id="3092662"/>
    <lineage>
        <taxon>Bacteria</taxon>
        <taxon>Pseudomonadati</taxon>
        <taxon>Pseudomonadota</taxon>
        <taxon>Alphaproteobacteria</taxon>
        <taxon>Hyphomicrobiales</taxon>
        <taxon>Terrihabitans</taxon>
    </lineage>
</organism>
<dbReference type="PANTHER" id="PTHR42781:SF4">
    <property type="entry name" value="SPERMIDINE_PUTRESCINE IMPORT ATP-BINDING PROTEIN POTA"/>
    <property type="match status" value="1"/>
</dbReference>
<dbReference type="InterPro" id="IPR050093">
    <property type="entry name" value="ABC_SmlMolc_Importer"/>
</dbReference>
<evidence type="ECO:0000259" key="5">
    <source>
        <dbReference type="PROSITE" id="PS50893"/>
    </source>
</evidence>
<dbReference type="InterPro" id="IPR017871">
    <property type="entry name" value="ABC_transporter-like_CS"/>
</dbReference>
<evidence type="ECO:0000256" key="3">
    <source>
        <dbReference type="ARBA" id="ARBA00022741"/>
    </source>
</evidence>
<dbReference type="Pfam" id="PF00005">
    <property type="entry name" value="ABC_tran"/>
    <property type="match status" value="1"/>
</dbReference>
<keyword evidence="7" id="KW-1185">Reference proteome</keyword>
<dbReference type="Gene3D" id="3.40.50.300">
    <property type="entry name" value="P-loop containing nucleotide triphosphate hydrolases"/>
    <property type="match status" value="1"/>
</dbReference>